<dbReference type="Gene3D" id="3.30.420.40">
    <property type="match status" value="3"/>
</dbReference>
<evidence type="ECO:0000256" key="1">
    <source>
        <dbReference type="ARBA" id="ARBA00022741"/>
    </source>
</evidence>
<dbReference type="GO" id="GO:0005524">
    <property type="term" value="F:ATP binding"/>
    <property type="evidence" value="ECO:0007669"/>
    <property type="project" value="UniProtKB-KW"/>
</dbReference>
<evidence type="ECO:0000313" key="5">
    <source>
        <dbReference type="Proteomes" id="UP000323522"/>
    </source>
</evidence>
<dbReference type="EMBL" id="CP035708">
    <property type="protein sequence ID" value="QEN01911.1"/>
    <property type="molecule type" value="Genomic_DNA"/>
</dbReference>
<protein>
    <submittedName>
        <fullName evidence="3">Chaperone protein</fullName>
    </submittedName>
    <submittedName>
        <fullName evidence="4">Hsp70 family protein</fullName>
    </submittedName>
</protein>
<dbReference type="OrthoDB" id="9807934at2"/>
<evidence type="ECO:0000313" key="4">
    <source>
        <dbReference type="EMBL" id="QEN01911.1"/>
    </source>
</evidence>
<reference evidence="4 5" key="1">
    <citation type="submission" date="2019-02" db="EMBL/GenBank/DDBJ databases">
        <title>Complete Genome Sequence and Methylome Analysis of Sphaerotilus natans subsp. sulfidivorans D-507.</title>
        <authorList>
            <person name="Fomenkov A."/>
            <person name="Gridneva E."/>
            <person name="Smolyakov D."/>
            <person name="Dubinina G."/>
            <person name="Vincze T."/>
            <person name="Grabovich M."/>
            <person name="Roberts R.J."/>
        </authorList>
    </citation>
    <scope>NUCLEOTIDE SEQUENCE [LARGE SCALE GENOMIC DNA]</scope>
    <source>
        <strain evidence="4 5">D-507</strain>
    </source>
</reference>
<sequence length="436" mass="46742">MTASPIPDFCAIDFGTSNSAIAVPDARGAMRLVPLEDGAVTMPTATFYLAEGPGLQDLPRLHGRAALAAYVEGSEGRLMRSMKSALGTGLMTQQTDIGAGRAIGFAEVISGYLRHLRRAAELHTGVAPRRAVIGRPVHFVDEDAQRDALAQATLEQAAREAGFEEVAFQFEPLAAAFDHESRIDAEQRVLIADIGGGTSDFSIVRVGPQRRDRIDRADDVLAHHGLHVAGTDFDRRVELAAVMPALGFGALGPSIGGQPPREVPSRVYFDLATWHLINTVYRPARLQELRMMRGDYADPVQHARLMKVVGDQLGHDLLGRAERAKIDTAAGEAARIDLAWVERGLAVEVTAQQAREALEEDIGRIVEAARETVRRAGLSADGIDAVYFTGGSTGLKALTERLAAAFPQAQALHGDRLASVASGLGLDAGRRFRQPG</sequence>
<name>A0A5C1Q2X9_9BURK</name>
<dbReference type="InterPro" id="IPR043129">
    <property type="entry name" value="ATPase_NBD"/>
</dbReference>
<keyword evidence="2" id="KW-0067">ATP-binding</keyword>
<dbReference type="KEGG" id="snn:EWH46_14780"/>
<evidence type="ECO:0000313" key="3">
    <source>
        <dbReference type="EMBL" id="MET3605958.1"/>
    </source>
</evidence>
<keyword evidence="1" id="KW-0547">Nucleotide-binding</keyword>
<dbReference type="Pfam" id="PF00012">
    <property type="entry name" value="HSP70"/>
    <property type="match status" value="1"/>
</dbReference>
<dbReference type="Gene3D" id="3.90.640.10">
    <property type="entry name" value="Actin, Chain A, domain 4"/>
    <property type="match status" value="1"/>
</dbReference>
<dbReference type="InterPro" id="IPR042054">
    <property type="entry name" value="YegD-like"/>
</dbReference>
<dbReference type="PANTHER" id="PTHR19375">
    <property type="entry name" value="HEAT SHOCK PROTEIN 70KDA"/>
    <property type="match status" value="1"/>
</dbReference>
<evidence type="ECO:0000256" key="2">
    <source>
        <dbReference type="ARBA" id="ARBA00022840"/>
    </source>
</evidence>
<dbReference type="EMBL" id="JBEPLS010000028">
    <property type="protein sequence ID" value="MET3605958.1"/>
    <property type="molecule type" value="Genomic_DNA"/>
</dbReference>
<organism evidence="4 5">
    <name type="scientific">Sphaerotilus sulfidivorans</name>
    <dbReference type="NCBI Taxonomy" id="639200"/>
    <lineage>
        <taxon>Bacteria</taxon>
        <taxon>Pseudomonadati</taxon>
        <taxon>Pseudomonadota</taxon>
        <taxon>Betaproteobacteria</taxon>
        <taxon>Burkholderiales</taxon>
        <taxon>Sphaerotilaceae</taxon>
        <taxon>Sphaerotilus</taxon>
    </lineage>
</organism>
<dbReference type="InterPro" id="IPR013126">
    <property type="entry name" value="Hsp_70_fam"/>
</dbReference>
<dbReference type="Proteomes" id="UP001549111">
    <property type="component" value="Unassembled WGS sequence"/>
</dbReference>
<dbReference type="GO" id="GO:0140662">
    <property type="term" value="F:ATP-dependent protein folding chaperone"/>
    <property type="evidence" value="ECO:0007669"/>
    <property type="project" value="InterPro"/>
</dbReference>
<keyword evidence="6" id="KW-1185">Reference proteome</keyword>
<dbReference type="Proteomes" id="UP000323522">
    <property type="component" value="Chromosome"/>
</dbReference>
<dbReference type="SUPFAM" id="SSF53067">
    <property type="entry name" value="Actin-like ATPase domain"/>
    <property type="match status" value="2"/>
</dbReference>
<dbReference type="CDD" id="cd10231">
    <property type="entry name" value="ASKHA_NBD_HSP70_YegD-like"/>
    <property type="match status" value="1"/>
</dbReference>
<gene>
    <name evidence="3" type="ORF">ABIC99_003793</name>
    <name evidence="4" type="ORF">EWH46_14780</name>
</gene>
<reference evidence="3 6" key="2">
    <citation type="submission" date="2024-06" db="EMBL/GenBank/DDBJ databases">
        <title>Genomic Encyclopedia of Type Strains, Phase IV (KMG-IV): sequencing the most valuable type-strain genomes for metagenomic binning, comparative biology and taxonomic classification.</title>
        <authorList>
            <person name="Goeker M."/>
        </authorList>
    </citation>
    <scope>NUCLEOTIDE SEQUENCE [LARGE SCALE GENOMIC DNA]</scope>
    <source>
        <strain evidence="3 6">D-501</strain>
    </source>
</reference>
<evidence type="ECO:0000313" key="6">
    <source>
        <dbReference type="Proteomes" id="UP001549111"/>
    </source>
</evidence>
<proteinExistence type="predicted"/>
<accession>A0A5C1Q2X9</accession>
<dbReference type="RefSeq" id="WP_149504569.1">
    <property type="nucleotide sequence ID" value="NZ_CP035708.1"/>
</dbReference>
<dbReference type="AlphaFoldDB" id="A0A5C1Q2X9"/>